<gene>
    <name evidence="2" type="ORF">EMCG_01837</name>
</gene>
<evidence type="ECO:0000313" key="3">
    <source>
        <dbReference type="Proteomes" id="UP000034164"/>
    </source>
</evidence>
<dbReference type="VEuPathDB" id="FungiDB:EMCG_01837"/>
<comment type="caution">
    <text evidence="2">The sequence shown here is derived from an EMBL/GenBank/DDBJ whole genome shotgun (WGS) entry which is preliminary data.</text>
</comment>
<proteinExistence type="predicted"/>
<name>A0A0G2J286_9EURO</name>
<protein>
    <submittedName>
        <fullName evidence="2">Uncharacterized protein</fullName>
    </submittedName>
</protein>
<sequence>MSIRQRQPSLCPRDDPLPRRCRCWSRYDHGSCSDQTRLPSSFAWSNPCICSTRHVHLPPWRTYGTLPAGLPTPRRRIAATSQEPGCTGLRHCTWKPRESEGYPPRGGGVDFERCRLFREYAIAPRRNIPKSVDPAPLLASRRLRPLTKPRGPNRTLPRRQCGAY</sequence>
<organism evidence="2 3">
    <name type="scientific">[Emmonsia] crescens</name>
    <dbReference type="NCBI Taxonomy" id="73230"/>
    <lineage>
        <taxon>Eukaryota</taxon>
        <taxon>Fungi</taxon>
        <taxon>Dikarya</taxon>
        <taxon>Ascomycota</taxon>
        <taxon>Pezizomycotina</taxon>
        <taxon>Eurotiomycetes</taxon>
        <taxon>Eurotiomycetidae</taxon>
        <taxon>Onygenales</taxon>
        <taxon>Ajellomycetaceae</taxon>
        <taxon>Emergomyces</taxon>
    </lineage>
</organism>
<evidence type="ECO:0000313" key="2">
    <source>
        <dbReference type="EMBL" id="KKZ63884.1"/>
    </source>
</evidence>
<dbReference type="AlphaFoldDB" id="A0A0G2J286"/>
<reference evidence="3" key="1">
    <citation type="journal article" date="2015" name="PLoS Genet.">
        <title>The dynamic genome and transcriptome of the human fungal pathogen Blastomyces and close relative Emmonsia.</title>
        <authorList>
            <person name="Munoz J.F."/>
            <person name="Gauthier G.M."/>
            <person name="Desjardins C.A."/>
            <person name="Gallo J.E."/>
            <person name="Holder J."/>
            <person name="Sullivan T.D."/>
            <person name="Marty A.J."/>
            <person name="Carmen J.C."/>
            <person name="Chen Z."/>
            <person name="Ding L."/>
            <person name="Gujja S."/>
            <person name="Magrini V."/>
            <person name="Misas E."/>
            <person name="Mitreva M."/>
            <person name="Priest M."/>
            <person name="Saif S."/>
            <person name="Whiston E.A."/>
            <person name="Young S."/>
            <person name="Zeng Q."/>
            <person name="Goldman W.E."/>
            <person name="Mardis E.R."/>
            <person name="Taylor J.W."/>
            <person name="McEwen J.G."/>
            <person name="Clay O.K."/>
            <person name="Klein B.S."/>
            <person name="Cuomo C.A."/>
        </authorList>
    </citation>
    <scope>NUCLEOTIDE SEQUENCE [LARGE SCALE GENOMIC DNA]</scope>
    <source>
        <strain evidence="3">UAMH 3008</strain>
    </source>
</reference>
<dbReference type="Proteomes" id="UP000034164">
    <property type="component" value="Unassembled WGS sequence"/>
</dbReference>
<evidence type="ECO:0000256" key="1">
    <source>
        <dbReference type="SAM" id="MobiDB-lite"/>
    </source>
</evidence>
<accession>A0A0G2J286</accession>
<feature type="region of interest" description="Disordered" evidence="1">
    <location>
        <begin position="131"/>
        <end position="164"/>
    </location>
</feature>
<dbReference type="EMBL" id="LCZI01000905">
    <property type="protein sequence ID" value="KKZ63884.1"/>
    <property type="molecule type" value="Genomic_DNA"/>
</dbReference>